<dbReference type="InterPro" id="IPR002509">
    <property type="entry name" value="NODB_dom"/>
</dbReference>
<evidence type="ECO:0000259" key="2">
    <source>
        <dbReference type="PROSITE" id="PS51677"/>
    </source>
</evidence>
<protein>
    <submittedName>
        <fullName evidence="3">Polysaccharide deacetylase family protein</fullName>
    </submittedName>
</protein>
<sequence>MTTRRRALLAAAAAATAATALAPSPASVGPVRALLTPSVLDPALSGISERPHVALTFDDGPDAASTPAFLRLLDRVGVTATFFVLGRHLRDRGLLLEMVAAGHEIGVHGWDHRPVALHGPTGLRDGLRRTRDLVEDGTGTAVRWYRPPYGVVTPSSWWSADRVGLRTVLWSAWGRDWERRATPASVSALVTRQLRPGGTVLLHDSDRTSAPGSWRTTLGATAALVEHWQAHQWAVGPLRDHWSTTSD</sequence>
<keyword evidence="4" id="KW-1185">Reference proteome</keyword>
<dbReference type="GO" id="GO:0016810">
    <property type="term" value="F:hydrolase activity, acting on carbon-nitrogen (but not peptide) bonds"/>
    <property type="evidence" value="ECO:0007669"/>
    <property type="project" value="InterPro"/>
</dbReference>
<dbReference type="PANTHER" id="PTHR10587:SF137">
    <property type="entry name" value="4-DEOXY-4-FORMAMIDO-L-ARABINOSE-PHOSPHOUNDECAPRENOL DEFORMYLASE ARND-RELATED"/>
    <property type="match status" value="1"/>
</dbReference>
<dbReference type="InterPro" id="IPR050248">
    <property type="entry name" value="Polysacc_deacetylase_ArnD"/>
</dbReference>
<dbReference type="SUPFAM" id="SSF88713">
    <property type="entry name" value="Glycoside hydrolase/deacetylase"/>
    <property type="match status" value="1"/>
</dbReference>
<dbReference type="CDD" id="cd10959">
    <property type="entry name" value="CE4_NodB_like_3"/>
    <property type="match status" value="1"/>
</dbReference>
<feature type="chain" id="PRO_5039634998" evidence="1">
    <location>
        <begin position="23"/>
        <end position="247"/>
    </location>
</feature>
<dbReference type="Gene3D" id="3.20.20.370">
    <property type="entry name" value="Glycoside hydrolase/deacetylase"/>
    <property type="match status" value="1"/>
</dbReference>
<dbReference type="PROSITE" id="PS51677">
    <property type="entry name" value="NODB"/>
    <property type="match status" value="1"/>
</dbReference>
<reference evidence="3" key="1">
    <citation type="submission" date="2020-11" db="EMBL/GenBank/DDBJ databases">
        <title>Nocardioides sp. nov., isolated from Soil of Cynanchum wilfordii Hemsley rhizosphere.</title>
        <authorList>
            <person name="Lee J.-S."/>
            <person name="Suh M.K."/>
            <person name="Kim J.-S."/>
        </authorList>
    </citation>
    <scope>NUCLEOTIDE SEQUENCE</scope>
    <source>
        <strain evidence="3">KCTC 19275</strain>
    </source>
</reference>
<dbReference type="Proteomes" id="UP000640489">
    <property type="component" value="Unassembled WGS sequence"/>
</dbReference>
<keyword evidence="1" id="KW-0732">Signal</keyword>
<dbReference type="Pfam" id="PF01522">
    <property type="entry name" value="Polysacc_deac_1"/>
    <property type="match status" value="1"/>
</dbReference>
<evidence type="ECO:0000313" key="4">
    <source>
        <dbReference type="Proteomes" id="UP000640489"/>
    </source>
</evidence>
<dbReference type="PROSITE" id="PS51318">
    <property type="entry name" value="TAT"/>
    <property type="match status" value="1"/>
</dbReference>
<dbReference type="EMBL" id="JADKPN010000019">
    <property type="protein sequence ID" value="MBF4765841.1"/>
    <property type="molecule type" value="Genomic_DNA"/>
</dbReference>
<name>A0A930VHQ7_9ACTN</name>
<dbReference type="InterPro" id="IPR006311">
    <property type="entry name" value="TAT_signal"/>
</dbReference>
<dbReference type="InterPro" id="IPR011330">
    <property type="entry name" value="Glyco_hydro/deAcase_b/a-brl"/>
</dbReference>
<evidence type="ECO:0000256" key="1">
    <source>
        <dbReference type="SAM" id="SignalP"/>
    </source>
</evidence>
<proteinExistence type="predicted"/>
<evidence type="ECO:0000313" key="3">
    <source>
        <dbReference type="EMBL" id="MBF4765841.1"/>
    </source>
</evidence>
<dbReference type="RefSeq" id="WP_194709021.1">
    <property type="nucleotide sequence ID" value="NZ_JADKPN010000019.1"/>
</dbReference>
<gene>
    <name evidence="3" type="ORF">ISU07_22130</name>
</gene>
<comment type="caution">
    <text evidence="3">The sequence shown here is derived from an EMBL/GenBank/DDBJ whole genome shotgun (WGS) entry which is preliminary data.</text>
</comment>
<dbReference type="PANTHER" id="PTHR10587">
    <property type="entry name" value="GLYCOSYL TRANSFERASE-RELATED"/>
    <property type="match status" value="1"/>
</dbReference>
<dbReference type="GO" id="GO:0005975">
    <property type="term" value="P:carbohydrate metabolic process"/>
    <property type="evidence" value="ECO:0007669"/>
    <property type="project" value="InterPro"/>
</dbReference>
<feature type="signal peptide" evidence="1">
    <location>
        <begin position="1"/>
        <end position="22"/>
    </location>
</feature>
<organism evidence="3 4">
    <name type="scientific">Nocardioides islandensis</name>
    <dbReference type="NCBI Taxonomy" id="433663"/>
    <lineage>
        <taxon>Bacteria</taxon>
        <taxon>Bacillati</taxon>
        <taxon>Actinomycetota</taxon>
        <taxon>Actinomycetes</taxon>
        <taxon>Propionibacteriales</taxon>
        <taxon>Nocardioidaceae</taxon>
        <taxon>Nocardioides</taxon>
    </lineage>
</organism>
<feature type="domain" description="NodB homology" evidence="2">
    <location>
        <begin position="51"/>
        <end position="236"/>
    </location>
</feature>
<dbReference type="AlphaFoldDB" id="A0A930VHQ7"/>
<accession>A0A930VHQ7</accession>